<dbReference type="AlphaFoldDB" id="A0A9P1M9N1"/>
<dbReference type="InterPro" id="IPR036390">
    <property type="entry name" value="WH_DNA-bd_sf"/>
</dbReference>
<dbReference type="InterPro" id="IPR036388">
    <property type="entry name" value="WH-like_DNA-bd_sf"/>
</dbReference>
<dbReference type="Pfam" id="PF00891">
    <property type="entry name" value="Methyltransf_2"/>
    <property type="match status" value="1"/>
</dbReference>
<dbReference type="OrthoDB" id="1535081at2759"/>
<gene>
    <name evidence="2" type="ORF">PPNO1_LOCUS3229</name>
</gene>
<feature type="domain" description="O-methyltransferase C-terminal" evidence="1">
    <location>
        <begin position="263"/>
        <end position="324"/>
    </location>
</feature>
<reference evidence="2" key="1">
    <citation type="submission" date="2022-11" db="EMBL/GenBank/DDBJ databases">
        <authorList>
            <person name="Scott C."/>
            <person name="Bruce N."/>
        </authorList>
    </citation>
    <scope>NUCLEOTIDE SEQUENCE</scope>
</reference>
<organism evidence="2 3">
    <name type="scientific">Parascedosporium putredinis</name>
    <dbReference type="NCBI Taxonomy" id="1442378"/>
    <lineage>
        <taxon>Eukaryota</taxon>
        <taxon>Fungi</taxon>
        <taxon>Dikarya</taxon>
        <taxon>Ascomycota</taxon>
        <taxon>Pezizomycotina</taxon>
        <taxon>Sordariomycetes</taxon>
        <taxon>Hypocreomycetidae</taxon>
        <taxon>Microascales</taxon>
        <taxon>Microascaceae</taxon>
        <taxon>Parascedosporium</taxon>
    </lineage>
</organism>
<dbReference type="SUPFAM" id="SSF53335">
    <property type="entry name" value="S-adenosyl-L-methionine-dependent methyltransferases"/>
    <property type="match status" value="1"/>
</dbReference>
<dbReference type="GO" id="GO:0032259">
    <property type="term" value="P:methylation"/>
    <property type="evidence" value="ECO:0007669"/>
    <property type="project" value="UniProtKB-KW"/>
</dbReference>
<dbReference type="InterPro" id="IPR029063">
    <property type="entry name" value="SAM-dependent_MTases_sf"/>
</dbReference>
<dbReference type="Gene3D" id="1.10.10.10">
    <property type="entry name" value="Winged helix-like DNA-binding domain superfamily/Winged helix DNA-binding domain"/>
    <property type="match status" value="1"/>
</dbReference>
<sequence length="496" mass="55123">MSIEAALAEAKALVAALESHDASNTAEHFKLLKQVDKVRSAIEQPYDTGLRWFENMSTAGALYVLIRLGALEKLPTGEGESISAAELARQANVDESVITRAMRILVANGIGVETASDVYASNPLAQVFQPLALGAFVCVCVDFLKTWGAFPEYAKTHQPEDLFDIKKSPFAFAAGHEGKTYYEVLDLDPEQRNWWNHTLQNMESNFPILDMFPFPSLKEQVEADTERPFIVDVGGGRGQALRAIRDHCGGSYGSKLILQDLPIPVKNAHVYFMRRLLHDFYNPVCVDILKNTASAMGPDSRLIVSDMLVPDRVEERTMTEFESIFAQAGLELVKVYESGLGRTIMLETSSEPSPDFRLRPCQQSPRRPPGFAAAPFCVRQEDPAPTEEETEELFNAFAKAFITDNNITEAFTYIAEDYINHNPLAQNGFMSAWNILSGIWGGISKTLIGTAYDADMSWVNYQASGLGTIVDRFRWEGGCIAEHWDQGERMPAATRQ</sequence>
<evidence type="ECO:0000313" key="2">
    <source>
        <dbReference type="EMBL" id="CAI4213480.1"/>
    </source>
</evidence>
<dbReference type="Gene3D" id="3.10.450.50">
    <property type="match status" value="1"/>
</dbReference>
<dbReference type="InterPro" id="IPR032710">
    <property type="entry name" value="NTF2-like_dom_sf"/>
</dbReference>
<keyword evidence="3" id="KW-1185">Reference proteome</keyword>
<dbReference type="EMBL" id="CALLCH030000008">
    <property type="protein sequence ID" value="CAI4213480.1"/>
    <property type="molecule type" value="Genomic_DNA"/>
</dbReference>
<evidence type="ECO:0000259" key="1">
    <source>
        <dbReference type="Pfam" id="PF00891"/>
    </source>
</evidence>
<proteinExistence type="predicted"/>
<name>A0A9P1M9N1_9PEZI</name>
<dbReference type="SUPFAM" id="SSF46785">
    <property type="entry name" value="Winged helix' DNA-binding domain"/>
    <property type="match status" value="1"/>
</dbReference>
<accession>A0A9P1M9N1</accession>
<comment type="caution">
    <text evidence="2">The sequence shown here is derived from an EMBL/GenBank/DDBJ whole genome shotgun (WGS) entry which is preliminary data.</text>
</comment>
<dbReference type="PANTHER" id="PTHR43712">
    <property type="entry name" value="PUTATIVE (AFU_ORTHOLOGUE AFUA_4G14580)-RELATED"/>
    <property type="match status" value="1"/>
</dbReference>
<dbReference type="Gene3D" id="3.40.50.150">
    <property type="entry name" value="Vaccinia Virus protein VP39"/>
    <property type="match status" value="2"/>
</dbReference>
<dbReference type="GO" id="GO:0008171">
    <property type="term" value="F:O-methyltransferase activity"/>
    <property type="evidence" value="ECO:0007669"/>
    <property type="project" value="InterPro"/>
</dbReference>
<dbReference type="SUPFAM" id="SSF54427">
    <property type="entry name" value="NTF2-like"/>
    <property type="match status" value="1"/>
</dbReference>
<evidence type="ECO:0000313" key="3">
    <source>
        <dbReference type="Proteomes" id="UP000838763"/>
    </source>
</evidence>
<dbReference type="InterPro" id="IPR001077">
    <property type="entry name" value="COMT_C"/>
</dbReference>
<dbReference type="Proteomes" id="UP000838763">
    <property type="component" value="Unassembled WGS sequence"/>
</dbReference>
<dbReference type="PANTHER" id="PTHR43712:SF1">
    <property type="entry name" value="HYPOTHETICAL O-METHYLTRANSFERASE (EUROFUNG)-RELATED"/>
    <property type="match status" value="1"/>
</dbReference>
<protein>
    <recommendedName>
        <fullName evidence="1">O-methyltransferase C-terminal domain-containing protein</fullName>
    </recommendedName>
</protein>